<dbReference type="GO" id="GO:0016094">
    <property type="term" value="P:polyprenol biosynthetic process"/>
    <property type="evidence" value="ECO:0007669"/>
    <property type="project" value="TreeGrafter"/>
</dbReference>
<evidence type="ECO:0000256" key="5">
    <source>
        <dbReference type="ARBA" id="ARBA00022679"/>
    </source>
</evidence>
<dbReference type="HAMAP" id="MF_01139">
    <property type="entry name" value="ISPT"/>
    <property type="match status" value="1"/>
</dbReference>
<evidence type="ECO:0000256" key="9">
    <source>
        <dbReference type="ARBA" id="ARBA00047353"/>
    </source>
</evidence>
<evidence type="ECO:0000256" key="8">
    <source>
        <dbReference type="ARBA" id="ARBA00023136"/>
    </source>
</evidence>
<evidence type="ECO:0000256" key="12">
    <source>
        <dbReference type="RuleBase" id="RU363018"/>
    </source>
</evidence>
<dbReference type="FunFam" id="3.40.1180.10:FF:000002">
    <property type="entry name" value="Alkyl transferase"/>
    <property type="match status" value="1"/>
</dbReference>
<proteinExistence type="inferred from homology"/>
<sequence>MSSSSIYSFPGLPFVLSYVKTALISILRTGPIPKHVAIVMDGNRRYARKHKQETREGHNAGFESLAQTLELCYNAGVEVVTVFAFSIENFNRTKYEVDSLMEVAKSRLTQICDNGELAEQYGIRISIVGDRSKLPADVLAVAQKVEKITRHNSKARLNVCFPYTSRDEMATAIRNVVSDAKKGKIKSGDITEDTIDEAMMFADCPPLDILIRSSGVERFSDFMMWQAHQKTTVEFVSSLWPEFGFRQMYSILLRWSLKRACEQEDQEETQEAIIKDE</sequence>
<organism evidence="13">
    <name type="scientific">Blastobotrys adeninivorans</name>
    <name type="common">Yeast</name>
    <name type="synonym">Arxula adeninivorans</name>
    <dbReference type="NCBI Taxonomy" id="409370"/>
    <lineage>
        <taxon>Eukaryota</taxon>
        <taxon>Fungi</taxon>
        <taxon>Dikarya</taxon>
        <taxon>Ascomycota</taxon>
        <taxon>Saccharomycotina</taxon>
        <taxon>Dipodascomycetes</taxon>
        <taxon>Dipodascales</taxon>
        <taxon>Trichomonascaceae</taxon>
        <taxon>Blastobotrys</taxon>
    </lineage>
</organism>
<dbReference type="Gene3D" id="3.40.1180.10">
    <property type="entry name" value="Decaprenyl diphosphate synthase-like"/>
    <property type="match status" value="1"/>
</dbReference>
<comment type="pathway">
    <text evidence="3">Protein modification; protein glycosylation.</text>
</comment>
<dbReference type="PANTHER" id="PTHR10291:SF43">
    <property type="entry name" value="DEHYDRODOLICHYL DIPHOSPHATE SYNTHASE COMPLEX SUBUNIT DHDDS"/>
    <property type="match status" value="1"/>
</dbReference>
<dbReference type="NCBIfam" id="TIGR00055">
    <property type="entry name" value="uppS"/>
    <property type="match status" value="1"/>
</dbReference>
<evidence type="ECO:0000256" key="4">
    <source>
        <dbReference type="ARBA" id="ARBA00005432"/>
    </source>
</evidence>
<dbReference type="PhylomeDB" id="A0A060TIP6"/>
<evidence type="ECO:0000256" key="6">
    <source>
        <dbReference type="ARBA" id="ARBA00022824"/>
    </source>
</evidence>
<keyword evidence="8" id="KW-0472">Membrane</keyword>
<reference evidence="13" key="1">
    <citation type="submission" date="2014-02" db="EMBL/GenBank/DDBJ databases">
        <authorList>
            <person name="Genoscope - CEA"/>
        </authorList>
    </citation>
    <scope>NUCLEOTIDE SEQUENCE</scope>
    <source>
        <strain evidence="13">LS3</strain>
    </source>
</reference>
<dbReference type="InterPro" id="IPR036424">
    <property type="entry name" value="UPP_synth-like_sf"/>
</dbReference>
<comment type="cofactor">
    <cofactor evidence="1">
        <name>Mg(2+)</name>
        <dbReference type="ChEBI" id="CHEBI:18420"/>
    </cofactor>
</comment>
<evidence type="ECO:0000256" key="11">
    <source>
        <dbReference type="ARBA" id="ARBA00064670"/>
    </source>
</evidence>
<dbReference type="InterPro" id="IPR001441">
    <property type="entry name" value="UPP_synth-like"/>
</dbReference>
<evidence type="ECO:0000256" key="1">
    <source>
        <dbReference type="ARBA" id="ARBA00001946"/>
    </source>
</evidence>
<keyword evidence="7" id="KW-0460">Magnesium</keyword>
<comment type="catalytic activity">
    <reaction evidence="9">
        <text>n isopentenyl diphosphate + (2E,6E)-farnesyl diphosphate = a di-trans,poly-cis-polyprenyl diphosphate + n diphosphate</text>
        <dbReference type="Rhea" id="RHEA:53008"/>
        <dbReference type="Rhea" id="RHEA-COMP:19494"/>
        <dbReference type="ChEBI" id="CHEBI:33019"/>
        <dbReference type="ChEBI" id="CHEBI:128769"/>
        <dbReference type="ChEBI" id="CHEBI:136960"/>
        <dbReference type="ChEBI" id="CHEBI:175763"/>
        <dbReference type="EC" id="2.5.1.87"/>
    </reaction>
</comment>
<keyword evidence="6" id="KW-0256">Endoplasmic reticulum</keyword>
<evidence type="ECO:0000313" key="13">
    <source>
        <dbReference type="EMBL" id="CDP39031.1"/>
    </source>
</evidence>
<accession>A0A060TIP6</accession>
<protein>
    <recommendedName>
        <fullName evidence="12">Alkyl transferase</fullName>
        <ecNumber evidence="12">2.5.1.-</ecNumber>
    </recommendedName>
</protein>
<dbReference type="PROSITE" id="PS01066">
    <property type="entry name" value="UPP_SYNTHASE"/>
    <property type="match status" value="1"/>
</dbReference>
<dbReference type="EC" id="2.5.1.-" evidence="12"/>
<dbReference type="GO" id="GO:0045547">
    <property type="term" value="F:ditrans,polycis-polyprenyl diphosphate synthase [(2E,6E)-farnesyl diphosphate specific] activity"/>
    <property type="evidence" value="ECO:0007669"/>
    <property type="project" value="UniProtKB-EC"/>
</dbReference>
<evidence type="ECO:0000256" key="2">
    <source>
        <dbReference type="ARBA" id="ARBA00004406"/>
    </source>
</evidence>
<keyword evidence="5 12" id="KW-0808">Transferase</keyword>
<comment type="function">
    <text evidence="10">With NUS1, forms the dehydrodolichyl diphosphate synthase (DDS) complex, an essential component of the dolichol monophosphate (Dol-P) biosynthetic machinery. Adds multiple copies of isopentenyl pyrophosphate (IPP) to farnesyl pyrophosphate (FPP) to produce dehydrodolichyl diphosphate (Dedol-PP), a precursor of dolichol which is utilized as a sugar carrier in protein glycosylation in the endoplasmic reticulum (ER).</text>
</comment>
<gene>
    <name evidence="13" type="ORF">GNLVRS02_ARAD1D48158g</name>
</gene>
<evidence type="ECO:0000256" key="10">
    <source>
        <dbReference type="ARBA" id="ARBA00058504"/>
    </source>
</evidence>
<dbReference type="GO" id="GO:1904423">
    <property type="term" value="C:dehydrodolichyl diphosphate synthase complex"/>
    <property type="evidence" value="ECO:0007669"/>
    <property type="project" value="TreeGrafter"/>
</dbReference>
<dbReference type="GO" id="GO:0005811">
    <property type="term" value="C:lipid droplet"/>
    <property type="evidence" value="ECO:0007669"/>
    <property type="project" value="TreeGrafter"/>
</dbReference>
<comment type="subunit">
    <text evidence="11">Forms an active dehydrodolichyl diphosphate synthase complex with NUS1.</text>
</comment>
<dbReference type="CDD" id="cd00475">
    <property type="entry name" value="Cis_IPPS"/>
    <property type="match status" value="1"/>
</dbReference>
<dbReference type="AlphaFoldDB" id="A0A060TIP6"/>
<comment type="subcellular location">
    <subcellularLocation>
        <location evidence="2">Endoplasmic reticulum membrane</location>
        <topology evidence="2">Peripheral membrane protein</topology>
    </subcellularLocation>
</comment>
<name>A0A060TIP6_BLAAD</name>
<dbReference type="SUPFAM" id="SSF64005">
    <property type="entry name" value="Undecaprenyl diphosphate synthase"/>
    <property type="match status" value="1"/>
</dbReference>
<dbReference type="Pfam" id="PF01255">
    <property type="entry name" value="Prenyltransf"/>
    <property type="match status" value="1"/>
</dbReference>
<dbReference type="InterPro" id="IPR018520">
    <property type="entry name" value="UPP_synth-like_CS"/>
</dbReference>
<evidence type="ECO:0000256" key="3">
    <source>
        <dbReference type="ARBA" id="ARBA00004922"/>
    </source>
</evidence>
<reference evidence="13" key="2">
    <citation type="submission" date="2014-06" db="EMBL/GenBank/DDBJ databases">
        <title>The complete genome of Blastobotrys (Arxula) adeninivorans LS3 - a yeast of biotechnological interest.</title>
        <authorList>
            <person name="Kunze G."/>
            <person name="Gaillardin C."/>
            <person name="Czernicka M."/>
            <person name="Durrens P."/>
            <person name="Martin T."/>
            <person name="Boer E."/>
            <person name="Gabaldon T."/>
            <person name="Cruz J."/>
            <person name="Talla E."/>
            <person name="Marck C."/>
            <person name="Goffeau A."/>
            <person name="Barbe V."/>
            <person name="Baret P."/>
            <person name="Baronian K."/>
            <person name="Beier S."/>
            <person name="Bleykasten C."/>
            <person name="Bode R."/>
            <person name="Casaregola S."/>
            <person name="Despons L."/>
            <person name="Fairhead C."/>
            <person name="Giersberg M."/>
            <person name="Gierski P."/>
            <person name="Hahnel U."/>
            <person name="Hartmann A."/>
            <person name="Jankowska D."/>
            <person name="Jubin C."/>
            <person name="Jung P."/>
            <person name="Lafontaine I."/>
            <person name="Leh-Louis V."/>
            <person name="Lemaire M."/>
            <person name="Marcet-Houben M."/>
            <person name="Mascher M."/>
            <person name="Morel G."/>
            <person name="Richard G.-F."/>
            <person name="Riechen J."/>
            <person name="Sacerdot C."/>
            <person name="Sarkar A."/>
            <person name="Savel G."/>
            <person name="Schacherer J."/>
            <person name="Sherman D."/>
            <person name="Straub M.-L."/>
            <person name="Stein N."/>
            <person name="Thierry A."/>
            <person name="Trautwein-Schult A."/>
            <person name="Westhof E."/>
            <person name="Worch S."/>
            <person name="Dujon B."/>
            <person name="Souciet J.-L."/>
            <person name="Wincker P."/>
            <person name="Scholz U."/>
            <person name="Neuveglise N."/>
        </authorList>
    </citation>
    <scope>NUCLEOTIDE SEQUENCE</scope>
    <source>
        <strain evidence="13">LS3</strain>
    </source>
</reference>
<dbReference type="PANTHER" id="PTHR10291">
    <property type="entry name" value="DEHYDRODOLICHYL DIPHOSPHATE SYNTHASE FAMILY MEMBER"/>
    <property type="match status" value="1"/>
</dbReference>
<comment type="similarity">
    <text evidence="4 12">Belongs to the UPP synthase family.</text>
</comment>
<evidence type="ECO:0000256" key="7">
    <source>
        <dbReference type="ARBA" id="ARBA00022842"/>
    </source>
</evidence>
<dbReference type="GO" id="GO:0005789">
    <property type="term" value="C:endoplasmic reticulum membrane"/>
    <property type="evidence" value="ECO:0007669"/>
    <property type="project" value="UniProtKB-SubCell"/>
</dbReference>
<dbReference type="EMBL" id="HG937694">
    <property type="protein sequence ID" value="CDP39031.1"/>
    <property type="molecule type" value="Genomic_DNA"/>
</dbReference>